<comment type="caution">
    <text evidence="1">The sequence shown here is derived from an EMBL/GenBank/DDBJ whole genome shotgun (WGS) entry which is preliminary data.</text>
</comment>
<evidence type="ECO:0000313" key="1">
    <source>
        <dbReference type="EMBL" id="MBE5056970.1"/>
    </source>
</evidence>
<reference evidence="1 2" key="1">
    <citation type="submission" date="2020-10" db="EMBL/GenBank/DDBJ databases">
        <title>ChiBAC.</title>
        <authorList>
            <person name="Zenner C."/>
            <person name="Hitch T.C.A."/>
            <person name="Clavel T."/>
        </authorList>
    </citation>
    <scope>NUCLEOTIDE SEQUENCE [LARGE SCALE GENOMIC DNA]</scope>
    <source>
        <strain evidence="1 2">DSM 107456</strain>
    </source>
</reference>
<keyword evidence="2" id="KW-1185">Reference proteome</keyword>
<evidence type="ECO:0000313" key="2">
    <source>
        <dbReference type="Proteomes" id="UP000806211"/>
    </source>
</evidence>
<dbReference type="RefSeq" id="WP_193538809.1">
    <property type="nucleotide sequence ID" value="NZ_JADCKF010000013.1"/>
</dbReference>
<name>A0ABR9RE35_9FIRM</name>
<dbReference type="Proteomes" id="UP000806211">
    <property type="component" value="Unassembled WGS sequence"/>
</dbReference>
<gene>
    <name evidence="1" type="ORF">INF37_13335</name>
</gene>
<accession>A0ABR9RE35</accession>
<dbReference type="EMBL" id="JADCKF010000013">
    <property type="protein sequence ID" value="MBE5056970.1"/>
    <property type="molecule type" value="Genomic_DNA"/>
</dbReference>
<evidence type="ECO:0008006" key="3">
    <source>
        <dbReference type="Google" id="ProtNLM"/>
    </source>
</evidence>
<protein>
    <recommendedName>
        <fullName evidence="3">Alternate signal-mediated exported protein, CPF_0494 family</fullName>
    </recommendedName>
</protein>
<sequence>MFDRKHNEGKRAFRKWKWLPAACALALALTVTVGGTLAWLATHTDPVTNTFEMGQVTPVVTEDFEQNTDVKKDVSVRNNGNVPAYIRVALVATWENGSGDVKPADLDKLNIDWGPEGGSESAGAPGNGWIKLGDYYYYQAPVAGQDFTNNLIAEATVRTDSEQPEGYHMNLQVIADSIQAAPAEAVKTTWGVTLDNAGNINGLTNAG</sequence>
<proteinExistence type="predicted"/>
<organism evidence="1 2">
    <name type="scientific">Pseudoflavonifractor gallinarum</name>
    <dbReference type="NCBI Taxonomy" id="2779352"/>
    <lineage>
        <taxon>Bacteria</taxon>
        <taxon>Bacillati</taxon>
        <taxon>Bacillota</taxon>
        <taxon>Clostridia</taxon>
        <taxon>Eubacteriales</taxon>
        <taxon>Oscillospiraceae</taxon>
        <taxon>Pseudoflavonifractor</taxon>
    </lineage>
</organism>